<name>A0A8S5VGY7_9CAUD</name>
<accession>A0A8S5VGY7</accession>
<protein>
    <submittedName>
        <fullName evidence="2">Uncharacterized protein</fullName>
    </submittedName>
</protein>
<organism evidence="2">
    <name type="scientific">Myoviridae sp. ctkfK18</name>
    <dbReference type="NCBI Taxonomy" id="2825165"/>
    <lineage>
        <taxon>Viruses</taxon>
        <taxon>Duplodnaviria</taxon>
        <taxon>Heunggongvirae</taxon>
        <taxon>Uroviricota</taxon>
        <taxon>Caudoviricetes</taxon>
    </lineage>
</organism>
<evidence type="ECO:0000256" key="1">
    <source>
        <dbReference type="SAM" id="MobiDB-lite"/>
    </source>
</evidence>
<proteinExistence type="predicted"/>
<evidence type="ECO:0000313" key="2">
    <source>
        <dbReference type="EMBL" id="DAG05972.1"/>
    </source>
</evidence>
<sequence>MLKGLFKVGLVVGGVYLVGKIFEFGTSIGAAAANPEIAKVFNDFYNGRITYKEAKEKAAKIIKEVQEKHPDVYPKEETHVRATDEVVEETAENDTKVEENTPVEA</sequence>
<feature type="region of interest" description="Disordered" evidence="1">
    <location>
        <begin position="72"/>
        <end position="105"/>
    </location>
</feature>
<dbReference type="EMBL" id="BK016265">
    <property type="protein sequence ID" value="DAG05972.1"/>
    <property type="molecule type" value="Genomic_DNA"/>
</dbReference>
<feature type="compositionally biased region" description="Basic and acidic residues" evidence="1">
    <location>
        <begin position="72"/>
        <end position="84"/>
    </location>
</feature>
<reference evidence="2" key="1">
    <citation type="journal article" date="2021" name="Proc. Natl. Acad. Sci. U.S.A.">
        <title>A Catalog of Tens of Thousands of Viruses from Human Metagenomes Reveals Hidden Associations with Chronic Diseases.</title>
        <authorList>
            <person name="Tisza M.J."/>
            <person name="Buck C.B."/>
        </authorList>
    </citation>
    <scope>NUCLEOTIDE SEQUENCE</scope>
    <source>
        <strain evidence="2">CtkfK18</strain>
    </source>
</reference>